<evidence type="ECO:0000313" key="3">
    <source>
        <dbReference type="Proteomes" id="UP000466586"/>
    </source>
</evidence>
<dbReference type="Proteomes" id="UP000466586">
    <property type="component" value="Unassembled WGS sequence"/>
</dbReference>
<name>A0A7K1YEG7_9SPHI</name>
<evidence type="ECO:0000259" key="1">
    <source>
        <dbReference type="Pfam" id="PF01872"/>
    </source>
</evidence>
<dbReference type="PANTHER" id="PTHR38011">
    <property type="entry name" value="DIHYDROFOLATE REDUCTASE FAMILY PROTEIN (AFU_ORTHOLOGUE AFUA_8G06820)"/>
    <property type="match status" value="1"/>
</dbReference>
<dbReference type="GO" id="GO:0009231">
    <property type="term" value="P:riboflavin biosynthetic process"/>
    <property type="evidence" value="ECO:0007669"/>
    <property type="project" value="InterPro"/>
</dbReference>
<feature type="domain" description="Bacterial bifunctional deaminase-reductase C-terminal" evidence="1">
    <location>
        <begin position="3"/>
        <end position="182"/>
    </location>
</feature>
<dbReference type="InterPro" id="IPR002734">
    <property type="entry name" value="RibDG_C"/>
</dbReference>
<comment type="caution">
    <text evidence="2">The sequence shown here is derived from an EMBL/GenBank/DDBJ whole genome shotgun (WGS) entry which is preliminary data.</text>
</comment>
<organism evidence="2 3">
    <name type="scientific">Hufsiella arboris</name>
    <dbReference type="NCBI Taxonomy" id="2695275"/>
    <lineage>
        <taxon>Bacteria</taxon>
        <taxon>Pseudomonadati</taxon>
        <taxon>Bacteroidota</taxon>
        <taxon>Sphingobacteriia</taxon>
        <taxon>Sphingobacteriales</taxon>
        <taxon>Sphingobacteriaceae</taxon>
        <taxon>Hufsiella</taxon>
    </lineage>
</organism>
<keyword evidence="3" id="KW-1185">Reference proteome</keyword>
<gene>
    <name evidence="2" type="ORF">GS399_18710</name>
</gene>
<dbReference type="AlphaFoldDB" id="A0A7K1YEG7"/>
<dbReference type="InterPro" id="IPR024072">
    <property type="entry name" value="DHFR-like_dom_sf"/>
</dbReference>
<dbReference type="GO" id="GO:0008703">
    <property type="term" value="F:5-amino-6-(5-phosphoribosylamino)uracil reductase activity"/>
    <property type="evidence" value="ECO:0007669"/>
    <property type="project" value="InterPro"/>
</dbReference>
<reference evidence="2 3" key="1">
    <citation type="submission" date="2019-11" db="EMBL/GenBank/DDBJ databases">
        <title>Pedobacter sp. HMF7647 Genome sequencing and assembly.</title>
        <authorList>
            <person name="Kang H."/>
            <person name="Kim H."/>
            <person name="Joh K."/>
        </authorList>
    </citation>
    <scope>NUCLEOTIDE SEQUENCE [LARGE SCALE GENOMIC DNA]</scope>
    <source>
        <strain evidence="2 3">HMF7647</strain>
    </source>
</reference>
<dbReference type="Gene3D" id="3.40.430.10">
    <property type="entry name" value="Dihydrofolate Reductase, subunit A"/>
    <property type="match status" value="1"/>
</dbReference>
<dbReference type="SUPFAM" id="SSF53597">
    <property type="entry name" value="Dihydrofolate reductase-like"/>
    <property type="match status" value="1"/>
</dbReference>
<evidence type="ECO:0000313" key="2">
    <source>
        <dbReference type="EMBL" id="MXV53007.1"/>
    </source>
</evidence>
<dbReference type="Pfam" id="PF01872">
    <property type="entry name" value="RibD_C"/>
    <property type="match status" value="1"/>
</dbReference>
<accession>A0A7K1YEG7</accession>
<protein>
    <submittedName>
        <fullName evidence="2">Reductase</fullName>
    </submittedName>
</protein>
<dbReference type="EMBL" id="WVHT01000012">
    <property type="protein sequence ID" value="MXV53007.1"/>
    <property type="molecule type" value="Genomic_DNA"/>
</dbReference>
<dbReference type="InterPro" id="IPR050765">
    <property type="entry name" value="Riboflavin_Biosynth_HTPR"/>
</dbReference>
<proteinExistence type="predicted"/>
<dbReference type="RefSeq" id="WP_160846187.1">
    <property type="nucleotide sequence ID" value="NZ_WVHT01000012.1"/>
</dbReference>
<sequence length="187" mass="21243">MKKLILEEWLSLDGYAEDKNGKLDFFPETKANRYSDLDQLNFLESIDTILLGRKTYELFVDFWPTATNDVEIIADRLNSIPKIVFSNTLKKAPWGKWPDAQVLSGDAMEEVKKLKEKDGKDMVLWGSISLAQSLMQANLIDEYHIQICPVAAGGGKALFPGADHYKNLKLVDVRQYDTGVVFLHYKV</sequence>
<dbReference type="PANTHER" id="PTHR38011:SF11">
    <property type="entry name" value="2,5-DIAMINO-6-RIBOSYLAMINO-4(3H)-PYRIMIDINONE 5'-PHOSPHATE REDUCTASE"/>
    <property type="match status" value="1"/>
</dbReference>